<sequence>MNNGKKLYRSGTDRIIAGVLGGISDYFGWNSTLVRILYVVLALTPGINLLAILSYVVMIAIMPSSQSGDSAFNQFKSGMATRDPAKKSRKVIHDVEEKNVDDHQKRGQS</sequence>
<dbReference type="InterPro" id="IPR052027">
    <property type="entry name" value="PspC"/>
</dbReference>
<keyword evidence="2" id="KW-1003">Cell membrane</keyword>
<evidence type="ECO:0000256" key="4">
    <source>
        <dbReference type="ARBA" id="ARBA00022989"/>
    </source>
</evidence>
<dbReference type="PANTHER" id="PTHR33885:SF3">
    <property type="entry name" value="PHAGE SHOCK PROTEIN C"/>
    <property type="match status" value="1"/>
</dbReference>
<evidence type="ECO:0000256" key="6">
    <source>
        <dbReference type="SAM" id="MobiDB-lite"/>
    </source>
</evidence>
<evidence type="ECO:0000256" key="3">
    <source>
        <dbReference type="ARBA" id="ARBA00022692"/>
    </source>
</evidence>
<evidence type="ECO:0000256" key="7">
    <source>
        <dbReference type="SAM" id="Phobius"/>
    </source>
</evidence>
<evidence type="ECO:0000256" key="5">
    <source>
        <dbReference type="ARBA" id="ARBA00023136"/>
    </source>
</evidence>
<dbReference type="EMBL" id="BNJR01000021">
    <property type="protein sequence ID" value="GHP15154.1"/>
    <property type="molecule type" value="Genomic_DNA"/>
</dbReference>
<evidence type="ECO:0000256" key="1">
    <source>
        <dbReference type="ARBA" id="ARBA00004162"/>
    </source>
</evidence>
<keyword evidence="3 7" id="KW-0812">Transmembrane</keyword>
<evidence type="ECO:0000259" key="8">
    <source>
        <dbReference type="Pfam" id="PF04024"/>
    </source>
</evidence>
<evidence type="ECO:0000256" key="2">
    <source>
        <dbReference type="ARBA" id="ARBA00022475"/>
    </source>
</evidence>
<proteinExistence type="predicted"/>
<dbReference type="RefSeq" id="WP_203631127.1">
    <property type="nucleotide sequence ID" value="NZ_BNJR01000021.1"/>
</dbReference>
<dbReference type="Pfam" id="PF04024">
    <property type="entry name" value="PspC"/>
    <property type="match status" value="1"/>
</dbReference>
<dbReference type="InterPro" id="IPR007168">
    <property type="entry name" value="Phageshock_PspC_N"/>
</dbReference>
<feature type="compositionally biased region" description="Basic and acidic residues" evidence="6">
    <location>
        <begin position="83"/>
        <end position="109"/>
    </location>
</feature>
<evidence type="ECO:0000313" key="10">
    <source>
        <dbReference type="Proteomes" id="UP000604765"/>
    </source>
</evidence>
<dbReference type="Proteomes" id="UP000604765">
    <property type="component" value="Unassembled WGS sequence"/>
</dbReference>
<comment type="subcellular location">
    <subcellularLocation>
        <location evidence="1">Cell membrane</location>
        <topology evidence="1">Single-pass membrane protein</topology>
    </subcellularLocation>
</comment>
<protein>
    <submittedName>
        <fullName evidence="9">Stress-responsive transcription regulator</fullName>
    </submittedName>
</protein>
<gene>
    <name evidence="9" type="ORF">YK48G_25790</name>
</gene>
<comment type="caution">
    <text evidence="9">The sequence shown here is derived from an EMBL/GenBank/DDBJ whole genome shotgun (WGS) entry which is preliminary data.</text>
</comment>
<reference evidence="9 10" key="1">
    <citation type="journal article" date="2021" name="Int. J. Syst. Evol. Microbiol.">
        <title>Lentilactobacillus fungorum sp. nov., isolated from spent mushroom substrates.</title>
        <authorList>
            <person name="Tohno M."/>
            <person name="Tanizawa Y."/>
            <person name="Kojima Y."/>
            <person name="Sakamoto M."/>
            <person name="Ohkuma M."/>
            <person name="Kobayashi H."/>
        </authorList>
    </citation>
    <scope>NUCLEOTIDE SEQUENCE [LARGE SCALE GENOMIC DNA]</scope>
    <source>
        <strain evidence="9 10">YK48G</strain>
    </source>
</reference>
<name>A0ABQ3W5K4_9LACO</name>
<dbReference type="PANTHER" id="PTHR33885">
    <property type="entry name" value="PHAGE SHOCK PROTEIN C"/>
    <property type="match status" value="1"/>
</dbReference>
<evidence type="ECO:0000313" key="9">
    <source>
        <dbReference type="EMBL" id="GHP15154.1"/>
    </source>
</evidence>
<accession>A0ABQ3W5K4</accession>
<keyword evidence="10" id="KW-1185">Reference proteome</keyword>
<keyword evidence="4 7" id="KW-1133">Transmembrane helix</keyword>
<organism evidence="9 10">
    <name type="scientific">Lentilactobacillus fungorum</name>
    <dbReference type="NCBI Taxonomy" id="2201250"/>
    <lineage>
        <taxon>Bacteria</taxon>
        <taxon>Bacillati</taxon>
        <taxon>Bacillota</taxon>
        <taxon>Bacilli</taxon>
        <taxon>Lactobacillales</taxon>
        <taxon>Lactobacillaceae</taxon>
        <taxon>Lentilactobacillus</taxon>
    </lineage>
</organism>
<feature type="domain" description="Phage shock protein PspC N-terminal" evidence="8">
    <location>
        <begin position="5"/>
        <end position="64"/>
    </location>
</feature>
<keyword evidence="5 7" id="KW-0472">Membrane</keyword>
<feature type="transmembrane region" description="Helical" evidence="7">
    <location>
        <begin position="36"/>
        <end position="61"/>
    </location>
</feature>
<feature type="region of interest" description="Disordered" evidence="6">
    <location>
        <begin position="79"/>
        <end position="109"/>
    </location>
</feature>